<dbReference type="Proteomes" id="UP000593565">
    <property type="component" value="Unassembled WGS sequence"/>
</dbReference>
<evidence type="ECO:0000313" key="1">
    <source>
        <dbReference type="EMBL" id="KAF4070149.1"/>
    </source>
</evidence>
<evidence type="ECO:0000313" key="2">
    <source>
        <dbReference type="Proteomes" id="UP000593565"/>
    </source>
</evidence>
<gene>
    <name evidence="1" type="ORF">AMELA_G00296720</name>
</gene>
<comment type="caution">
    <text evidence="1">The sequence shown here is derived from an EMBL/GenBank/DDBJ whole genome shotgun (WGS) entry which is preliminary data.</text>
</comment>
<dbReference type="AlphaFoldDB" id="A0A7J5ZK34"/>
<reference evidence="1 2" key="1">
    <citation type="submission" date="2020-02" db="EMBL/GenBank/DDBJ databases">
        <title>A chromosome-scale genome assembly of the black bullhead catfish (Ameiurus melas).</title>
        <authorList>
            <person name="Wen M."/>
            <person name="Zham M."/>
            <person name="Cabau C."/>
            <person name="Klopp C."/>
            <person name="Donnadieu C."/>
            <person name="Roques C."/>
            <person name="Bouchez O."/>
            <person name="Lampietro C."/>
            <person name="Jouanno E."/>
            <person name="Herpin A."/>
            <person name="Louis A."/>
            <person name="Berthelot C."/>
            <person name="Parey E."/>
            <person name="Roest-Crollius H."/>
            <person name="Braasch I."/>
            <person name="Postlethwait J."/>
            <person name="Robinson-Rechavi M."/>
            <person name="Echchiki A."/>
            <person name="Begum T."/>
            <person name="Montfort J."/>
            <person name="Schartl M."/>
            <person name="Bobe J."/>
            <person name="Guiguen Y."/>
        </authorList>
    </citation>
    <scope>NUCLEOTIDE SEQUENCE [LARGE SCALE GENOMIC DNA]</scope>
    <source>
        <strain evidence="1">M_S1</strain>
        <tissue evidence="1">Blood</tissue>
    </source>
</reference>
<keyword evidence="2" id="KW-1185">Reference proteome</keyword>
<proteinExistence type="predicted"/>
<protein>
    <submittedName>
        <fullName evidence="1">Uncharacterized protein</fullName>
    </submittedName>
</protein>
<dbReference type="EMBL" id="JAAGNN010000061">
    <property type="protein sequence ID" value="KAF4070149.1"/>
    <property type="molecule type" value="Genomic_DNA"/>
</dbReference>
<accession>A0A7J5ZK34</accession>
<sequence>MVHFLHRSEDTGKLDKTREEVKRSLDFTCTFKCGCLRDRGYGKNLIGCLIKLIQNGGRNQLNTYKRFLFHFSRLQSPSAEDSLTWNKVCESLTRHNECVRSVSSLHTAGSIYLQSRWLLWTKLHAMLL</sequence>
<organism evidence="1 2">
    <name type="scientific">Ameiurus melas</name>
    <name type="common">Black bullhead</name>
    <name type="synonym">Silurus melas</name>
    <dbReference type="NCBI Taxonomy" id="219545"/>
    <lineage>
        <taxon>Eukaryota</taxon>
        <taxon>Metazoa</taxon>
        <taxon>Chordata</taxon>
        <taxon>Craniata</taxon>
        <taxon>Vertebrata</taxon>
        <taxon>Euteleostomi</taxon>
        <taxon>Actinopterygii</taxon>
        <taxon>Neopterygii</taxon>
        <taxon>Teleostei</taxon>
        <taxon>Ostariophysi</taxon>
        <taxon>Siluriformes</taxon>
        <taxon>Ictaluridae</taxon>
        <taxon>Ameiurus</taxon>
    </lineage>
</organism>
<name>A0A7J5ZK34_AMEME</name>